<dbReference type="RefSeq" id="WP_124069404.1">
    <property type="nucleotide sequence ID" value="NZ_CBCRXF010000023.1"/>
</dbReference>
<name>A0A3P5WQM4_9BACL</name>
<dbReference type="EMBL" id="UXAV01000029">
    <property type="protein sequence ID" value="VDC24008.1"/>
    <property type="molecule type" value="Genomic_DNA"/>
</dbReference>
<evidence type="ECO:0000313" key="2">
    <source>
        <dbReference type="Proteomes" id="UP000270468"/>
    </source>
</evidence>
<dbReference type="Proteomes" id="UP000270468">
    <property type="component" value="Unassembled WGS sequence"/>
</dbReference>
<keyword evidence="2" id="KW-1185">Reference proteome</keyword>
<evidence type="ECO:0008006" key="3">
    <source>
        <dbReference type="Google" id="ProtNLM"/>
    </source>
</evidence>
<gene>
    <name evidence="1" type="ORF">FILTAD_00973</name>
</gene>
<protein>
    <recommendedName>
        <fullName evidence="3">YtkA-like domain-containing protein</fullName>
    </recommendedName>
</protein>
<evidence type="ECO:0000313" key="1">
    <source>
        <dbReference type="EMBL" id="VDC24008.1"/>
    </source>
</evidence>
<proteinExistence type="predicted"/>
<dbReference type="OrthoDB" id="1797983at2"/>
<dbReference type="AlphaFoldDB" id="A0A3P5WQM4"/>
<sequence>MDKVYSTPLEMAAEHKPTKVMPNTEITIQFAKKPIKESLSIEQWTSVKDSKKIELKNNKLTVPAESGVYVYHISANWKQGDGNYDFSIEVE</sequence>
<reference evidence="1 2" key="1">
    <citation type="submission" date="2018-11" db="EMBL/GenBank/DDBJ databases">
        <authorList>
            <person name="Criscuolo A."/>
        </authorList>
    </citation>
    <scope>NUCLEOTIDE SEQUENCE [LARGE SCALE GENOMIC DNA]</scope>
    <source>
        <strain evidence="1">ATB-66</strain>
    </source>
</reference>
<accession>A0A3P5WQM4</accession>
<organism evidence="1 2">
    <name type="scientific">Filibacter tadaridae</name>
    <dbReference type="NCBI Taxonomy" id="2483811"/>
    <lineage>
        <taxon>Bacteria</taxon>
        <taxon>Bacillati</taxon>
        <taxon>Bacillota</taxon>
        <taxon>Bacilli</taxon>
        <taxon>Bacillales</taxon>
        <taxon>Caryophanaceae</taxon>
        <taxon>Filibacter</taxon>
    </lineage>
</organism>